<dbReference type="Proteomes" id="UP001151760">
    <property type="component" value="Unassembled WGS sequence"/>
</dbReference>
<evidence type="ECO:0000313" key="1">
    <source>
        <dbReference type="EMBL" id="GJU10247.1"/>
    </source>
</evidence>
<organism evidence="1 2">
    <name type="scientific">Tanacetum coccineum</name>
    <dbReference type="NCBI Taxonomy" id="301880"/>
    <lineage>
        <taxon>Eukaryota</taxon>
        <taxon>Viridiplantae</taxon>
        <taxon>Streptophyta</taxon>
        <taxon>Embryophyta</taxon>
        <taxon>Tracheophyta</taxon>
        <taxon>Spermatophyta</taxon>
        <taxon>Magnoliopsida</taxon>
        <taxon>eudicotyledons</taxon>
        <taxon>Gunneridae</taxon>
        <taxon>Pentapetalae</taxon>
        <taxon>asterids</taxon>
        <taxon>campanulids</taxon>
        <taxon>Asterales</taxon>
        <taxon>Asteraceae</taxon>
        <taxon>Asteroideae</taxon>
        <taxon>Anthemideae</taxon>
        <taxon>Anthemidinae</taxon>
        <taxon>Tanacetum</taxon>
    </lineage>
</organism>
<reference evidence="1" key="1">
    <citation type="journal article" date="2022" name="Int. J. Mol. Sci.">
        <title>Draft Genome of Tanacetum Coccineum: Genomic Comparison of Closely Related Tanacetum-Family Plants.</title>
        <authorList>
            <person name="Yamashiro T."/>
            <person name="Shiraishi A."/>
            <person name="Nakayama K."/>
            <person name="Satake H."/>
        </authorList>
    </citation>
    <scope>NUCLEOTIDE SEQUENCE</scope>
</reference>
<comment type="caution">
    <text evidence="1">The sequence shown here is derived from an EMBL/GenBank/DDBJ whole genome shotgun (WGS) entry which is preliminary data.</text>
</comment>
<proteinExistence type="predicted"/>
<keyword evidence="2" id="KW-1185">Reference proteome</keyword>
<gene>
    <name evidence="1" type="ORF">Tco_1132643</name>
</gene>
<accession>A0ABQ5JFA0</accession>
<reference evidence="1" key="2">
    <citation type="submission" date="2022-01" db="EMBL/GenBank/DDBJ databases">
        <authorList>
            <person name="Yamashiro T."/>
            <person name="Shiraishi A."/>
            <person name="Satake H."/>
            <person name="Nakayama K."/>
        </authorList>
    </citation>
    <scope>NUCLEOTIDE SEQUENCE</scope>
</reference>
<dbReference type="EMBL" id="BQNB010021805">
    <property type="protein sequence ID" value="GJU10247.1"/>
    <property type="molecule type" value="Genomic_DNA"/>
</dbReference>
<protein>
    <submittedName>
        <fullName evidence="1">Uncharacterized protein</fullName>
    </submittedName>
</protein>
<name>A0ABQ5JFA0_9ASTR</name>
<evidence type="ECO:0000313" key="2">
    <source>
        <dbReference type="Proteomes" id="UP001151760"/>
    </source>
</evidence>
<sequence length="129" mass="14315">MASKSSSQTETQHLTPALNVPLSIEQCIIKFNNGVALLKSDVEGYDLMLQFLRKSVISVALTKQPSAYYAKYLQEFWLEPSEDIVPLPIKESVKAGLATMGLVDEEDPVISSTTLINTSSMKLKYFSPR</sequence>